<protein>
    <recommendedName>
        <fullName evidence="4">DUF3311 domain-containing protein</fullName>
    </recommendedName>
</protein>
<feature type="transmembrane region" description="Helical" evidence="1">
    <location>
        <begin position="12"/>
        <end position="28"/>
    </location>
</feature>
<keyword evidence="1" id="KW-0472">Membrane</keyword>
<dbReference type="Proteomes" id="UP001500620">
    <property type="component" value="Unassembled WGS sequence"/>
</dbReference>
<dbReference type="EMBL" id="BAABAT010000030">
    <property type="protein sequence ID" value="GAA4258138.1"/>
    <property type="molecule type" value="Genomic_DNA"/>
</dbReference>
<sequence>MAPPARRARSGYWLLAIPTLAPLLTPLYDRATPMLWGIPFFYWYQMACIVLAIVIISGVHVANQRSRGLGR</sequence>
<comment type="caution">
    <text evidence="2">The sequence shown here is derived from an EMBL/GenBank/DDBJ whole genome shotgun (WGS) entry which is preliminary data.</text>
</comment>
<evidence type="ECO:0000256" key="1">
    <source>
        <dbReference type="SAM" id="Phobius"/>
    </source>
</evidence>
<proteinExistence type="predicted"/>
<gene>
    <name evidence="2" type="ORF">GCM10022255_077670</name>
</gene>
<dbReference type="Pfam" id="PF11755">
    <property type="entry name" value="DUF3311"/>
    <property type="match status" value="1"/>
</dbReference>
<evidence type="ECO:0000313" key="2">
    <source>
        <dbReference type="EMBL" id="GAA4258138.1"/>
    </source>
</evidence>
<name>A0ABP8DK97_9ACTN</name>
<keyword evidence="1" id="KW-0812">Transmembrane</keyword>
<feature type="transmembrane region" description="Helical" evidence="1">
    <location>
        <begin position="40"/>
        <end position="62"/>
    </location>
</feature>
<accession>A0ABP8DK97</accession>
<dbReference type="RefSeq" id="WP_345135080.1">
    <property type="nucleotide sequence ID" value="NZ_BAABAT010000030.1"/>
</dbReference>
<organism evidence="2 3">
    <name type="scientific">Dactylosporangium darangshiense</name>
    <dbReference type="NCBI Taxonomy" id="579108"/>
    <lineage>
        <taxon>Bacteria</taxon>
        <taxon>Bacillati</taxon>
        <taxon>Actinomycetota</taxon>
        <taxon>Actinomycetes</taxon>
        <taxon>Micromonosporales</taxon>
        <taxon>Micromonosporaceae</taxon>
        <taxon>Dactylosporangium</taxon>
    </lineage>
</organism>
<reference evidence="3" key="1">
    <citation type="journal article" date="2019" name="Int. J. Syst. Evol. Microbiol.">
        <title>The Global Catalogue of Microorganisms (GCM) 10K type strain sequencing project: providing services to taxonomists for standard genome sequencing and annotation.</title>
        <authorList>
            <consortium name="The Broad Institute Genomics Platform"/>
            <consortium name="The Broad Institute Genome Sequencing Center for Infectious Disease"/>
            <person name="Wu L."/>
            <person name="Ma J."/>
        </authorList>
    </citation>
    <scope>NUCLEOTIDE SEQUENCE [LARGE SCALE GENOMIC DNA]</scope>
    <source>
        <strain evidence="3">JCM 17441</strain>
    </source>
</reference>
<evidence type="ECO:0008006" key="4">
    <source>
        <dbReference type="Google" id="ProtNLM"/>
    </source>
</evidence>
<keyword evidence="1" id="KW-1133">Transmembrane helix</keyword>
<keyword evidence="3" id="KW-1185">Reference proteome</keyword>
<evidence type="ECO:0000313" key="3">
    <source>
        <dbReference type="Proteomes" id="UP001500620"/>
    </source>
</evidence>
<dbReference type="InterPro" id="IPR021741">
    <property type="entry name" value="DUF3311"/>
</dbReference>